<evidence type="ECO:0000313" key="2">
    <source>
        <dbReference type="Proteomes" id="UP000034723"/>
    </source>
</evidence>
<accession>A0A0F7DBT5</accession>
<sequence length="39" mass="4508">MFDVLRFEELKDAYEPLQIDYSEDNAREDASAVPDETGK</sequence>
<dbReference type="STRING" id="113653.GAH_01025"/>
<name>A0A0F7DBT5_9EURY</name>
<protein>
    <submittedName>
        <fullName evidence="1">Uncharacterized protein</fullName>
    </submittedName>
</protein>
<dbReference type="EMBL" id="CP011267">
    <property type="protein sequence ID" value="AKG91651.1"/>
    <property type="molecule type" value="Genomic_DNA"/>
</dbReference>
<gene>
    <name evidence="1" type="ORF">GAH_01025</name>
</gene>
<organism evidence="1 2">
    <name type="scientific">Geoglobus ahangari</name>
    <dbReference type="NCBI Taxonomy" id="113653"/>
    <lineage>
        <taxon>Archaea</taxon>
        <taxon>Methanobacteriati</taxon>
        <taxon>Methanobacteriota</taxon>
        <taxon>Archaeoglobi</taxon>
        <taxon>Archaeoglobales</taxon>
        <taxon>Archaeoglobaceae</taxon>
        <taxon>Geoglobus</taxon>
    </lineage>
</organism>
<dbReference type="KEGG" id="gah:GAH_01025"/>
<reference evidence="1 2" key="1">
    <citation type="submission" date="2015-04" db="EMBL/GenBank/DDBJ databases">
        <title>The complete genome sequence of the hyperthermophilic, obligate iron-reducing archaeon Geoglobus ahangari strain 234T.</title>
        <authorList>
            <person name="Manzella M.P."/>
            <person name="Holmes D.E."/>
            <person name="Rocheleau J.M."/>
            <person name="Chung A."/>
            <person name="Reguera G."/>
            <person name="Kashefi K."/>
        </authorList>
    </citation>
    <scope>NUCLEOTIDE SEQUENCE [LARGE SCALE GENOMIC DNA]</scope>
    <source>
        <strain evidence="1 2">234</strain>
    </source>
</reference>
<dbReference type="HOGENOM" id="CLU_3302595_0_0_2"/>
<dbReference type="InParanoid" id="A0A0F7DBT5"/>
<dbReference type="AlphaFoldDB" id="A0A0F7DBT5"/>
<evidence type="ECO:0000313" key="1">
    <source>
        <dbReference type="EMBL" id="AKG91651.1"/>
    </source>
</evidence>
<keyword evidence="2" id="KW-1185">Reference proteome</keyword>
<proteinExistence type="predicted"/>
<dbReference type="Proteomes" id="UP000034723">
    <property type="component" value="Chromosome"/>
</dbReference>